<evidence type="ECO:0000313" key="2">
    <source>
        <dbReference type="Proteomes" id="UP000188543"/>
    </source>
</evidence>
<dbReference type="EMBL" id="MUTJ01000023">
    <property type="protein sequence ID" value="ONU90631.1"/>
    <property type="molecule type" value="Genomic_DNA"/>
</dbReference>
<organism evidence="1 2">
    <name type="scientific">Burkholderia cenocepacia</name>
    <dbReference type="NCBI Taxonomy" id="95486"/>
    <lineage>
        <taxon>Bacteria</taxon>
        <taxon>Pseudomonadati</taxon>
        <taxon>Pseudomonadota</taxon>
        <taxon>Betaproteobacteria</taxon>
        <taxon>Burkholderiales</taxon>
        <taxon>Burkholderiaceae</taxon>
        <taxon>Burkholderia</taxon>
        <taxon>Burkholderia cepacia complex</taxon>
    </lineage>
</organism>
<dbReference type="AlphaFoldDB" id="A0A1V2WAB3"/>
<name>A0A1V2WAB3_9BURK</name>
<evidence type="ECO:0000313" key="1">
    <source>
        <dbReference type="EMBL" id="ONU90631.1"/>
    </source>
</evidence>
<reference evidence="1 2" key="1">
    <citation type="submission" date="2016-08" db="EMBL/GenBank/DDBJ databases">
        <authorList>
            <person name="Seilhamer J.J."/>
        </authorList>
    </citation>
    <scope>NUCLEOTIDE SEQUENCE [LARGE SCALE GENOMIC DNA]</scope>
    <source>
        <strain evidence="1 2">VC14762</strain>
    </source>
</reference>
<sequence>MKHEANDGRLHHISDIAVLQRCRHEYFEHASNIPRIAIARRKPEPLHRFDLSRFVTGTHGIEQQLIDSLINKGDVIE</sequence>
<gene>
    <name evidence="1" type="ORF">A8E72_06550</name>
</gene>
<protein>
    <submittedName>
        <fullName evidence="1">Uncharacterized protein</fullName>
    </submittedName>
</protein>
<dbReference type="Proteomes" id="UP000188543">
    <property type="component" value="Unassembled WGS sequence"/>
</dbReference>
<accession>A0A1V2WAB3</accession>
<comment type="caution">
    <text evidence="1">The sequence shown here is derived from an EMBL/GenBank/DDBJ whole genome shotgun (WGS) entry which is preliminary data.</text>
</comment>
<proteinExistence type="predicted"/>